<name>A0ABQ8RJ69_FUSEQ</name>
<organism evidence="3 4">
    <name type="scientific">Fusarium equiseti</name>
    <name type="common">Fusarium scirpi</name>
    <dbReference type="NCBI Taxonomy" id="61235"/>
    <lineage>
        <taxon>Eukaryota</taxon>
        <taxon>Fungi</taxon>
        <taxon>Dikarya</taxon>
        <taxon>Ascomycota</taxon>
        <taxon>Pezizomycotina</taxon>
        <taxon>Sordariomycetes</taxon>
        <taxon>Hypocreomycetidae</taxon>
        <taxon>Hypocreales</taxon>
        <taxon>Nectriaceae</taxon>
        <taxon>Fusarium</taxon>
        <taxon>Fusarium incarnatum-equiseti species complex</taxon>
    </lineage>
</organism>
<comment type="caution">
    <text evidence="3">The sequence shown here is derived from an EMBL/GenBank/DDBJ whole genome shotgun (WGS) entry which is preliminary data.</text>
</comment>
<proteinExistence type="predicted"/>
<protein>
    <recommendedName>
        <fullName evidence="5">Ubiquinol-cytochrome-c reductase cytochrome c1</fullName>
    </recommendedName>
</protein>
<reference evidence="3" key="1">
    <citation type="submission" date="2022-09" db="EMBL/GenBank/DDBJ databases">
        <title>Fusarium specimens isolated from Avocado Roots.</title>
        <authorList>
            <person name="Stajich J."/>
            <person name="Roper C."/>
            <person name="Heimlech-Rivalta G."/>
        </authorList>
    </citation>
    <scope>NUCLEOTIDE SEQUENCE</scope>
    <source>
        <strain evidence="3">CF00095</strain>
    </source>
</reference>
<feature type="region of interest" description="Disordered" evidence="1">
    <location>
        <begin position="214"/>
        <end position="235"/>
    </location>
</feature>
<evidence type="ECO:0000313" key="4">
    <source>
        <dbReference type="Proteomes" id="UP001152024"/>
    </source>
</evidence>
<feature type="region of interest" description="Disordered" evidence="1">
    <location>
        <begin position="145"/>
        <end position="181"/>
    </location>
</feature>
<evidence type="ECO:0000313" key="3">
    <source>
        <dbReference type="EMBL" id="KAJ4136357.1"/>
    </source>
</evidence>
<evidence type="ECO:0000256" key="1">
    <source>
        <dbReference type="SAM" id="MobiDB-lite"/>
    </source>
</evidence>
<accession>A0ABQ8RJ69</accession>
<keyword evidence="2" id="KW-0472">Membrane</keyword>
<keyword evidence="2" id="KW-0812">Transmembrane</keyword>
<feature type="compositionally biased region" description="Low complexity" evidence="1">
    <location>
        <begin position="91"/>
        <end position="104"/>
    </location>
</feature>
<evidence type="ECO:0008006" key="5">
    <source>
        <dbReference type="Google" id="ProtNLM"/>
    </source>
</evidence>
<dbReference type="EMBL" id="JAOQBH010000005">
    <property type="protein sequence ID" value="KAJ4136357.1"/>
    <property type="molecule type" value="Genomic_DNA"/>
</dbReference>
<feature type="region of interest" description="Disordered" evidence="1">
    <location>
        <begin position="79"/>
        <end position="130"/>
    </location>
</feature>
<keyword evidence="2" id="KW-1133">Transmembrane helix</keyword>
<feature type="compositionally biased region" description="Low complexity" evidence="1">
    <location>
        <begin position="161"/>
        <end position="170"/>
    </location>
</feature>
<dbReference type="Proteomes" id="UP001152024">
    <property type="component" value="Unassembled WGS sequence"/>
</dbReference>
<evidence type="ECO:0000256" key="2">
    <source>
        <dbReference type="SAM" id="Phobius"/>
    </source>
</evidence>
<feature type="transmembrane region" description="Helical" evidence="2">
    <location>
        <begin position="561"/>
        <end position="583"/>
    </location>
</feature>
<sequence>MTSIKEQQREIYIAYKQFFNGAYALFRQQKPVEQRVIKTKSQPIVRDLVQKYGQHIVVQILRVLLSAKVFESEERAKIYFSSTPPSPPTTAKPSPSTTPEPGTSQIDTPKPMAIVDKPKQTAGPVASEAETGGVTFTNLNSLLGISSSPPDMGKDETVQDSTISSSTPESSDVEREGDKNVCPSFTCSSDKFPVSPRKSPVSSTEFLALYTQTNDRTPRTPPLPFGTSSTIPSNVSSEVSSVASSTESCEDTTVPQEVNPPHRTQVLILSRIQQVLEAACFEFAEDMMPSVLEQMGWTCPEAGELNIWVCHLRKKTAILEPRAVAYGIDTNVLTILSSCVNIRHFAVHRRELHGAQLARLAEHAVALCTILKTPEHEYVHTLQRVQDAIKIEISSLTILKQQCTTRLGDTLGRVAKCRTELLEMEQEILNWTAKRKTELDAMEQESIRSSRIDFDHQKAMSWANVEALLYKKETPPPGESQAAKTQATDVSDTDFHICSEIFQDGQEEKFEGVVAGFPLFPTLDDCHSLGQILGWVVTKTWSVTLITVEFLNEQQNTWMPVFWMAVFFMVLLGLYYMGLVHIVRMAHN</sequence>
<keyword evidence="4" id="KW-1185">Reference proteome</keyword>
<gene>
    <name evidence="3" type="ORF">NW768_003969</name>
</gene>